<dbReference type="Proteomes" id="UP000325333">
    <property type="component" value="Unassembled WGS sequence"/>
</dbReference>
<dbReference type="InterPro" id="IPR000387">
    <property type="entry name" value="Tyr_Pase_dom"/>
</dbReference>
<accession>A0A060D9L5</accession>
<dbReference type="Proteomes" id="UP000236268">
    <property type="component" value="Unassembled WGS sequence"/>
</dbReference>
<accession>A0A2K1G5X3</accession>
<dbReference type="Proteomes" id="UP000027186">
    <property type="component" value="Chromosome"/>
</dbReference>
<gene>
    <name evidence="2" type="ORF">ABAZ39_01845</name>
    <name evidence="4" type="ORF">ACJ41P_05025</name>
    <name evidence="5" type="ORF">C1S70_05030</name>
    <name evidence="3" type="ORF">FH063_000249</name>
</gene>
<evidence type="ECO:0000313" key="5">
    <source>
        <dbReference type="EMBL" id="PNR00195.1"/>
    </source>
</evidence>
<evidence type="ECO:0000313" key="2">
    <source>
        <dbReference type="EMBL" id="AIB10781.1"/>
    </source>
</evidence>
<evidence type="ECO:0000313" key="4">
    <source>
        <dbReference type="EMBL" id="MFL7900476.1"/>
    </source>
</evidence>
<dbReference type="EMBL" id="JBJLSN010000005">
    <property type="protein sequence ID" value="MFL7900476.1"/>
    <property type="molecule type" value="Genomic_DNA"/>
</dbReference>
<evidence type="ECO:0000313" key="6">
    <source>
        <dbReference type="Proteomes" id="UP000027186"/>
    </source>
</evidence>
<name>A0A2K1G5X3_9PROT</name>
<reference evidence="5 7" key="2">
    <citation type="submission" date="2018-01" db="EMBL/GenBank/DDBJ databases">
        <title>Whole genome sequence of Azospirillum brasilense REC3 isolated from strawberry roots.</title>
        <authorList>
            <person name="Fontana C.A."/>
            <person name="Salazar S.M."/>
            <person name="Bassi D."/>
            <person name="Puglisi E."/>
            <person name="Lovaisa N.C."/>
            <person name="Toffoli L.M."/>
            <person name="Pedraza R."/>
            <person name="Cocconcelli P.S."/>
        </authorList>
    </citation>
    <scope>NUCLEOTIDE SEQUENCE [LARGE SCALE GENOMIC DNA]</scope>
    <source>
        <strain evidence="5 7">REC3</strain>
    </source>
</reference>
<dbReference type="KEGG" id="abq:ABAZ39_01845"/>
<dbReference type="Proteomes" id="UP001628281">
    <property type="component" value="Unassembled WGS sequence"/>
</dbReference>
<evidence type="ECO:0000313" key="3">
    <source>
        <dbReference type="EMBL" id="KAA1058049.1"/>
    </source>
</evidence>
<feature type="domain" description="Tyrosine specific protein phosphatases" evidence="1">
    <location>
        <begin position="75"/>
        <end position="135"/>
    </location>
</feature>
<reference evidence="4 9" key="4">
    <citation type="submission" date="2024-11" db="EMBL/GenBank/DDBJ databases">
        <title>Draft genome sequences of two bacteria associated to sugarcane roots in Colombia.</title>
        <authorList>
            <person name="Pardo-Diaz S."/>
            <person name="Masmela-Mendoza J."/>
            <person name="Delgadillo-Duran P."/>
            <person name="Bautista E.J."/>
            <person name="Rojas-Tapias D.F."/>
        </authorList>
    </citation>
    <scope>NUCLEOTIDE SEQUENCE [LARGE SCALE GENOMIC DNA]</scope>
    <source>
        <strain evidence="4 9">Ap18</strain>
    </source>
</reference>
<dbReference type="Gene3D" id="3.90.190.10">
    <property type="entry name" value="Protein tyrosine phosphatase superfamily"/>
    <property type="match status" value="1"/>
</dbReference>
<reference evidence="3 8" key="3">
    <citation type="submission" date="2019-07" db="EMBL/GenBank/DDBJ databases">
        <title>Genome sequencing of the stress-tolerant strain Azospirillum brasilense Az19.</title>
        <authorList>
            <person name="Maroniche G.A."/>
            <person name="Garcia J.E."/>
            <person name="Pagnussat L."/>
            <person name="Amenta M."/>
            <person name="Creus C.M."/>
        </authorList>
    </citation>
    <scope>NUCLEOTIDE SEQUENCE [LARGE SCALE GENOMIC DNA]</scope>
    <source>
        <strain evidence="3 8">Az19</strain>
    </source>
</reference>
<evidence type="ECO:0000313" key="8">
    <source>
        <dbReference type="Proteomes" id="UP000325333"/>
    </source>
</evidence>
<dbReference type="PROSITE" id="PS00383">
    <property type="entry name" value="TYR_PHOSPHATASE_1"/>
    <property type="match status" value="1"/>
</dbReference>
<dbReference type="InterPro" id="IPR016130">
    <property type="entry name" value="Tyr_Pase_AS"/>
</dbReference>
<dbReference type="InterPro" id="IPR029021">
    <property type="entry name" value="Prot-tyrosine_phosphatase-like"/>
</dbReference>
<reference evidence="2 6" key="1">
    <citation type="journal article" date="2014" name="Genome Announc.">
        <title>Complete Genome Sequence of the Model Rhizosphere Strain Azospirillum brasilense Az39, Successfully Applied in Agriculture.</title>
        <authorList>
            <person name="Rivera D."/>
            <person name="Revale S."/>
            <person name="Molina R."/>
            <person name="Gualpa J."/>
            <person name="Puente M."/>
            <person name="Maroniche G."/>
            <person name="Paris G."/>
            <person name="Baker D."/>
            <person name="Clavijo B."/>
            <person name="McLay K."/>
            <person name="Spaepen S."/>
            <person name="Perticari A."/>
            <person name="Vazquez M."/>
            <person name="Wisniewski-Dye F."/>
            <person name="Watkins C."/>
            <person name="Martinez-Abarca F."/>
            <person name="Vanderleyden J."/>
            <person name="Cassan F."/>
        </authorList>
    </citation>
    <scope>NUCLEOTIDE SEQUENCE [LARGE SCALE GENOMIC DNA]</scope>
    <source>
        <strain evidence="2 6">Az39</strain>
    </source>
</reference>
<evidence type="ECO:0000313" key="9">
    <source>
        <dbReference type="Proteomes" id="UP001628281"/>
    </source>
</evidence>
<dbReference type="EMBL" id="POWG01000003">
    <property type="protein sequence ID" value="PNR00195.1"/>
    <property type="molecule type" value="Genomic_DNA"/>
</dbReference>
<dbReference type="PROSITE" id="PS50056">
    <property type="entry name" value="TYR_PHOSPHATASE_2"/>
    <property type="match status" value="1"/>
</dbReference>
<evidence type="ECO:0000313" key="7">
    <source>
        <dbReference type="Proteomes" id="UP000236268"/>
    </source>
</evidence>
<keyword evidence="9" id="KW-1185">Reference proteome</keyword>
<protein>
    <submittedName>
        <fullName evidence="2 5">Protein tyrosine phosphatase</fullName>
    </submittedName>
    <submittedName>
        <fullName evidence="4">Tyrosine phosphatase family protein</fullName>
    </submittedName>
</protein>
<dbReference type="EMBL" id="VEWN01000001">
    <property type="protein sequence ID" value="KAA1058049.1"/>
    <property type="molecule type" value="Genomic_DNA"/>
</dbReference>
<dbReference type="AlphaFoldDB" id="A0A2K1G5X3"/>
<dbReference type="EMBL" id="CP007793">
    <property type="protein sequence ID" value="AIB10781.1"/>
    <property type="molecule type" value="Genomic_DNA"/>
</dbReference>
<evidence type="ECO:0000259" key="1">
    <source>
        <dbReference type="PROSITE" id="PS50056"/>
    </source>
</evidence>
<dbReference type="OrthoDB" id="437665at2"/>
<sequence>MARDFVPFGLTVCGIEELNGFCEAGVTHVLSILDPGHPEPTAFGSYGEHKRLELRFHDIIDPYMGQSLPQRADVERILAFGRDLMTEPTGVGGLLVHCHAGISRSTAALTMILAQASPDRPAAEAMAAVVGIRHKAWPNLRMIEFADEILERRGELVAAVRARHRSYGLERPDLVQFMIDNGRVREVADLID</sequence>
<dbReference type="SUPFAM" id="SSF52799">
    <property type="entry name" value="(Phosphotyrosine protein) phosphatases II"/>
    <property type="match status" value="1"/>
</dbReference>
<organism evidence="5 7">
    <name type="scientific">Azospirillum argentinense</name>
    <dbReference type="NCBI Taxonomy" id="2970906"/>
    <lineage>
        <taxon>Bacteria</taxon>
        <taxon>Pseudomonadati</taxon>
        <taxon>Pseudomonadota</taxon>
        <taxon>Alphaproteobacteria</taxon>
        <taxon>Rhodospirillales</taxon>
        <taxon>Azospirillaceae</taxon>
        <taxon>Azospirillum</taxon>
    </lineage>
</organism>
<dbReference type="RefSeq" id="WP_038526139.1">
    <property type="nucleotide sequence ID" value="NZ_CP007793.1"/>
</dbReference>
<proteinExistence type="predicted"/>